<sequence>MFSLCRAARHTPRVSPLRGATSSQCRNISKASPPPLAFVFDIDGVFVHGPEVIPAASRAISMLEGDNPFRSRIPYLLLTNGGGSTEAQRAQKLTGQLGAPIDDQQILQAHTILKTKAYEFADKPVLVLGGRTNECREVAEEYGYKQVYTTLDIHNWDPAVWPMHHLSDFERVSAKKGIDFSKIPISAVFVFHDPRNWALDIQVLCDIVQSGGVVGGPHLSRQQQLQNPVEIVFCNPDLIWKSDFPRPRLGQGAFRDAFQAVYKSLTGSIYPYIQYGKPTEATYKFAEKVLVDRLERLYGVRSALPPVYMVGDNPESDIAGANGAKWNSILVRTGVFDPEEGPPTHTPTHIAQDVEKAVHWAIAREHARAGRKHP</sequence>
<reference evidence="1 2" key="1">
    <citation type="journal article" date="2019" name="New Phytol.">
        <title>Comparative genomics reveals unique wood-decay strategies and fruiting body development in the Schizophyllaceae.</title>
        <authorList>
            <person name="Almasi E."/>
            <person name="Sahu N."/>
            <person name="Krizsan K."/>
            <person name="Balint B."/>
            <person name="Kovacs G.M."/>
            <person name="Kiss B."/>
            <person name="Cseklye J."/>
            <person name="Drula E."/>
            <person name="Henrissat B."/>
            <person name="Nagy I."/>
            <person name="Chovatia M."/>
            <person name="Adam C."/>
            <person name="LaButti K."/>
            <person name="Lipzen A."/>
            <person name="Riley R."/>
            <person name="Grigoriev I.V."/>
            <person name="Nagy L.G."/>
        </authorList>
    </citation>
    <scope>NUCLEOTIDE SEQUENCE [LARGE SCALE GENOMIC DNA]</scope>
    <source>
        <strain evidence="1 2">NL-1724</strain>
    </source>
</reference>
<dbReference type="Pfam" id="PF13242">
    <property type="entry name" value="Hydrolase_like"/>
    <property type="match status" value="1"/>
</dbReference>
<dbReference type="NCBIfam" id="TIGR01460">
    <property type="entry name" value="HAD-SF-IIA"/>
    <property type="match status" value="1"/>
</dbReference>
<dbReference type="InterPro" id="IPR023214">
    <property type="entry name" value="HAD_sf"/>
</dbReference>
<dbReference type="Gene3D" id="3.40.50.1000">
    <property type="entry name" value="HAD superfamily/HAD-like"/>
    <property type="match status" value="2"/>
</dbReference>
<keyword evidence="2" id="KW-1185">Reference proteome</keyword>
<dbReference type="GO" id="GO:0005739">
    <property type="term" value="C:mitochondrion"/>
    <property type="evidence" value="ECO:0007669"/>
    <property type="project" value="TreeGrafter"/>
</dbReference>
<name>A0A550CZ67_9AGAR</name>
<gene>
    <name evidence="1" type="ORF">BD626DRAFT_476249</name>
</gene>
<evidence type="ECO:0000313" key="1">
    <source>
        <dbReference type="EMBL" id="TRM70080.1"/>
    </source>
</evidence>
<dbReference type="NCBIfam" id="TIGR01456">
    <property type="entry name" value="CECR5"/>
    <property type="match status" value="1"/>
</dbReference>
<dbReference type="Pfam" id="PF13344">
    <property type="entry name" value="Hydrolase_6"/>
    <property type="match status" value="1"/>
</dbReference>
<dbReference type="STRING" id="97359.A0A550CZ67"/>
<accession>A0A550CZ67</accession>
<dbReference type="Proteomes" id="UP000320762">
    <property type="component" value="Unassembled WGS sequence"/>
</dbReference>
<comment type="caution">
    <text evidence="1">The sequence shown here is derived from an EMBL/GenBank/DDBJ whole genome shotgun (WGS) entry which is preliminary data.</text>
</comment>
<dbReference type="PANTHER" id="PTHR14269:SF4">
    <property type="entry name" value="CAT EYE SYNDROME CRITICAL REGION PROTEIN 5"/>
    <property type="match status" value="1"/>
</dbReference>
<dbReference type="InterPro" id="IPR050324">
    <property type="entry name" value="CDP-alcohol_PTase-I"/>
</dbReference>
<dbReference type="InterPro" id="IPR006357">
    <property type="entry name" value="HAD-SF_hydro_IIA"/>
</dbReference>
<proteinExistence type="predicted"/>
<dbReference type="AlphaFoldDB" id="A0A550CZ67"/>
<dbReference type="EMBL" id="VDMD01000001">
    <property type="protein sequence ID" value="TRM70080.1"/>
    <property type="molecule type" value="Genomic_DNA"/>
</dbReference>
<dbReference type="InterPro" id="IPR006353">
    <property type="entry name" value="HAD-SF_hydro_IIA_CECR5"/>
</dbReference>
<dbReference type="PANTHER" id="PTHR14269">
    <property type="entry name" value="CDP-DIACYLGLYCEROL--GLYCEROL-3-PHOSPHATE 3-PHOSPHATIDYLTRANSFERASE-RELATED"/>
    <property type="match status" value="1"/>
</dbReference>
<dbReference type="GO" id="GO:0046474">
    <property type="term" value="P:glycerophospholipid biosynthetic process"/>
    <property type="evidence" value="ECO:0007669"/>
    <property type="project" value="TreeGrafter"/>
</dbReference>
<evidence type="ECO:0000313" key="2">
    <source>
        <dbReference type="Proteomes" id="UP000320762"/>
    </source>
</evidence>
<dbReference type="OrthoDB" id="10251048at2759"/>
<dbReference type="SUPFAM" id="SSF56784">
    <property type="entry name" value="HAD-like"/>
    <property type="match status" value="1"/>
</dbReference>
<organism evidence="1 2">
    <name type="scientific">Schizophyllum amplum</name>
    <dbReference type="NCBI Taxonomy" id="97359"/>
    <lineage>
        <taxon>Eukaryota</taxon>
        <taxon>Fungi</taxon>
        <taxon>Dikarya</taxon>
        <taxon>Basidiomycota</taxon>
        <taxon>Agaricomycotina</taxon>
        <taxon>Agaricomycetes</taxon>
        <taxon>Agaricomycetidae</taxon>
        <taxon>Agaricales</taxon>
        <taxon>Schizophyllaceae</taxon>
        <taxon>Schizophyllum</taxon>
    </lineage>
</organism>
<protein>
    <submittedName>
        <fullName evidence="1">HAD-like domain-containing protein</fullName>
    </submittedName>
</protein>
<dbReference type="InterPro" id="IPR036412">
    <property type="entry name" value="HAD-like_sf"/>
</dbReference>